<evidence type="ECO:0000313" key="5">
    <source>
        <dbReference type="Proteomes" id="UP000016368"/>
    </source>
</evidence>
<feature type="region of interest" description="Disordered" evidence="1">
    <location>
        <begin position="30"/>
        <end position="52"/>
    </location>
</feature>
<dbReference type="Proteomes" id="UP000016368">
    <property type="component" value="Unassembled WGS sequence"/>
</dbReference>
<dbReference type="InterPro" id="IPR051043">
    <property type="entry name" value="Sulfatase_Mod_Factor_Kinase"/>
</dbReference>
<proteinExistence type="predicted"/>
<dbReference type="Gene3D" id="3.90.1580.10">
    <property type="entry name" value="paralog of FGE (formylglycine-generating enzyme)"/>
    <property type="match status" value="1"/>
</dbReference>
<dbReference type="AlphaFoldDB" id="F3KQE8"/>
<accession>F3KQE8</accession>
<evidence type="ECO:0000313" key="4">
    <source>
        <dbReference type="EMBL" id="EGI78021.1"/>
    </source>
</evidence>
<evidence type="ECO:0000256" key="1">
    <source>
        <dbReference type="SAM" id="MobiDB-lite"/>
    </source>
</evidence>
<sequence length="230" mass="25371">MHPHQHARSTRAALAVLAMLFTTLTASAQVGQTGGPKPNQIPNPSPTAQHTNGIGISFVRIPAGSFMMGAGDDDREASAAEKPHHRVAISRPFYLARHEVTQAQWEAVMGSSPYTAQRSNPYYDLPGIAERLRKPTNPATASWNDAQTFIQRLNEREGHGRYRLTTEAEWEYAARAGTTTAHSFGNDARQLGRNAWYGEDFATGSTHPVGQKLPNPWGLYDVHGNVWEWV</sequence>
<dbReference type="Pfam" id="PF03781">
    <property type="entry name" value="FGE-sulfatase"/>
    <property type="match status" value="1"/>
</dbReference>
<dbReference type="InterPro" id="IPR016187">
    <property type="entry name" value="CTDL_fold"/>
</dbReference>
<dbReference type="InterPro" id="IPR005532">
    <property type="entry name" value="SUMF_dom"/>
</dbReference>
<keyword evidence="5" id="KW-1185">Reference proteome</keyword>
<dbReference type="PANTHER" id="PTHR23150">
    <property type="entry name" value="SULFATASE MODIFYING FACTOR 1, 2"/>
    <property type="match status" value="1"/>
</dbReference>
<evidence type="ECO:0000259" key="3">
    <source>
        <dbReference type="Pfam" id="PF03781"/>
    </source>
</evidence>
<organism evidence="4 5">
    <name type="scientific">Hylemonella gracilis ATCC 19624</name>
    <dbReference type="NCBI Taxonomy" id="887062"/>
    <lineage>
        <taxon>Bacteria</taxon>
        <taxon>Pseudomonadati</taxon>
        <taxon>Pseudomonadota</taxon>
        <taxon>Betaproteobacteria</taxon>
        <taxon>Burkholderiales</taxon>
        <taxon>Comamonadaceae</taxon>
        <taxon>Hylemonella</taxon>
    </lineage>
</organism>
<keyword evidence="2" id="KW-0732">Signal</keyword>
<dbReference type="EMBL" id="AEGR01000036">
    <property type="protein sequence ID" value="EGI78021.1"/>
    <property type="molecule type" value="Genomic_DNA"/>
</dbReference>
<reference evidence="4 5" key="1">
    <citation type="journal article" date="2011" name="EMBO J.">
        <title>Structural diversity of bacterial flagellar motors.</title>
        <authorList>
            <person name="Chen S."/>
            <person name="Beeby M."/>
            <person name="Murphy G.E."/>
            <person name="Leadbetter J.R."/>
            <person name="Hendrixson D.R."/>
            <person name="Briegel A."/>
            <person name="Li Z."/>
            <person name="Shi J."/>
            <person name="Tocheva E.I."/>
            <person name="Muller A."/>
            <person name="Dobro M.J."/>
            <person name="Jensen G.J."/>
        </authorList>
    </citation>
    <scope>NUCLEOTIDE SEQUENCE [LARGE SCALE GENOMIC DNA]</scope>
    <source>
        <strain evidence="4 5">ATCC 19624</strain>
    </source>
</reference>
<gene>
    <name evidence="4" type="ORF">HGR_03317</name>
</gene>
<feature type="signal peptide" evidence="2">
    <location>
        <begin position="1"/>
        <end position="28"/>
    </location>
</feature>
<dbReference type="PANTHER" id="PTHR23150:SF19">
    <property type="entry name" value="FORMYLGLYCINE-GENERATING ENZYME"/>
    <property type="match status" value="1"/>
</dbReference>
<protein>
    <recommendedName>
        <fullName evidence="3">Sulfatase-modifying factor enzyme-like domain-containing protein</fullName>
    </recommendedName>
</protein>
<comment type="caution">
    <text evidence="4">The sequence shown here is derived from an EMBL/GenBank/DDBJ whole genome shotgun (WGS) entry which is preliminary data.</text>
</comment>
<dbReference type="SUPFAM" id="SSF56436">
    <property type="entry name" value="C-type lectin-like"/>
    <property type="match status" value="1"/>
</dbReference>
<feature type="domain" description="Sulfatase-modifying factor enzyme-like" evidence="3">
    <location>
        <begin position="58"/>
        <end position="230"/>
    </location>
</feature>
<dbReference type="eggNOG" id="COG1262">
    <property type="taxonomic scope" value="Bacteria"/>
</dbReference>
<feature type="chain" id="PRO_5003298269" description="Sulfatase-modifying factor enzyme-like domain-containing protein" evidence="2">
    <location>
        <begin position="29"/>
        <end position="230"/>
    </location>
</feature>
<dbReference type="InterPro" id="IPR042095">
    <property type="entry name" value="SUMF_sf"/>
</dbReference>
<dbReference type="STRING" id="887062.HGR_03317"/>
<evidence type="ECO:0000256" key="2">
    <source>
        <dbReference type="SAM" id="SignalP"/>
    </source>
</evidence>
<name>F3KQE8_9BURK</name>
<dbReference type="GO" id="GO:0120147">
    <property type="term" value="F:formylglycine-generating oxidase activity"/>
    <property type="evidence" value="ECO:0007669"/>
    <property type="project" value="TreeGrafter"/>
</dbReference>